<name>A0A939TTP9_9MICO</name>
<keyword evidence="3" id="KW-1185">Reference proteome</keyword>
<proteinExistence type="predicted"/>
<sequence length="166" mass="17611">MTSVQLRIDGAPAPEAAAHSARACRASRHSRTQHLITADEHSLVDLEMLLATLPICATGRVFIEVPDASWISPVAAPARMVVAWLDRSARTGAPGTGRACAPGAALTRAVTAWADEMLCADDDETRIDLLGGFLGTADIADHLVEHLGVAPERIRTPERYGLALGR</sequence>
<dbReference type="Pfam" id="PF04954">
    <property type="entry name" value="SIP"/>
    <property type="match status" value="1"/>
</dbReference>
<dbReference type="EMBL" id="JAGFOA010000002">
    <property type="protein sequence ID" value="MBO3663209.1"/>
    <property type="molecule type" value="Genomic_DNA"/>
</dbReference>
<accession>A0A939TTP9</accession>
<evidence type="ECO:0000259" key="1">
    <source>
        <dbReference type="Pfam" id="PF04954"/>
    </source>
</evidence>
<dbReference type="AlphaFoldDB" id="A0A939TTP9"/>
<dbReference type="InterPro" id="IPR039261">
    <property type="entry name" value="FNR_nucleotide-bd"/>
</dbReference>
<dbReference type="InterPro" id="IPR007037">
    <property type="entry name" value="SIP_rossman_dom"/>
</dbReference>
<feature type="domain" description="SIP-like Rossmann fold" evidence="1">
    <location>
        <begin position="33"/>
        <end position="112"/>
    </location>
</feature>
<reference evidence="2" key="1">
    <citation type="submission" date="2021-03" db="EMBL/GenBank/DDBJ databases">
        <title>Microbacterium sp. nov., a novel actinobacterium isolated from cow dung.</title>
        <authorList>
            <person name="Zhang L."/>
        </authorList>
    </citation>
    <scope>NUCLEOTIDE SEQUENCE</scope>
    <source>
        <strain evidence="2">NEAU-LLB</strain>
    </source>
</reference>
<dbReference type="RefSeq" id="WP_208501978.1">
    <property type="nucleotide sequence ID" value="NZ_JAGFOA010000002.1"/>
</dbReference>
<evidence type="ECO:0000313" key="2">
    <source>
        <dbReference type="EMBL" id="MBO3663209.1"/>
    </source>
</evidence>
<protein>
    <submittedName>
        <fullName evidence="2">SIP domain-containing protein</fullName>
    </submittedName>
</protein>
<dbReference type="Gene3D" id="3.40.50.80">
    <property type="entry name" value="Nucleotide-binding domain of ferredoxin-NADP reductase (FNR) module"/>
    <property type="match status" value="1"/>
</dbReference>
<dbReference type="Proteomes" id="UP000680132">
    <property type="component" value="Unassembled WGS sequence"/>
</dbReference>
<comment type="caution">
    <text evidence="2">The sequence shown here is derived from an EMBL/GenBank/DDBJ whole genome shotgun (WGS) entry which is preliminary data.</text>
</comment>
<evidence type="ECO:0000313" key="3">
    <source>
        <dbReference type="Proteomes" id="UP000680132"/>
    </source>
</evidence>
<organism evidence="2 3">
    <name type="scientific">Microbacterium stercoris</name>
    <dbReference type="NCBI Taxonomy" id="2820289"/>
    <lineage>
        <taxon>Bacteria</taxon>
        <taxon>Bacillati</taxon>
        <taxon>Actinomycetota</taxon>
        <taxon>Actinomycetes</taxon>
        <taxon>Micrococcales</taxon>
        <taxon>Microbacteriaceae</taxon>
        <taxon>Microbacterium</taxon>
    </lineage>
</organism>
<gene>
    <name evidence="2" type="ORF">J5V96_06755</name>
</gene>